<feature type="compositionally biased region" description="Polar residues" evidence="1">
    <location>
        <begin position="29"/>
        <end position="50"/>
    </location>
</feature>
<protein>
    <recommendedName>
        <fullName evidence="4">Tafazzin</fullName>
    </recommendedName>
</protein>
<evidence type="ECO:0000313" key="3">
    <source>
        <dbReference type="Proteomes" id="UP001147733"/>
    </source>
</evidence>
<evidence type="ECO:0000256" key="1">
    <source>
        <dbReference type="SAM" id="MobiDB-lite"/>
    </source>
</evidence>
<feature type="region of interest" description="Disordered" evidence="1">
    <location>
        <begin position="71"/>
        <end position="90"/>
    </location>
</feature>
<organism evidence="2 3">
    <name type="scientific">Penicillium citrinum</name>
    <dbReference type="NCBI Taxonomy" id="5077"/>
    <lineage>
        <taxon>Eukaryota</taxon>
        <taxon>Fungi</taxon>
        <taxon>Dikarya</taxon>
        <taxon>Ascomycota</taxon>
        <taxon>Pezizomycotina</taxon>
        <taxon>Eurotiomycetes</taxon>
        <taxon>Eurotiomycetidae</taxon>
        <taxon>Eurotiales</taxon>
        <taxon>Aspergillaceae</taxon>
        <taxon>Penicillium</taxon>
    </lineage>
</organism>
<dbReference type="EMBL" id="JAPQKT010000009">
    <property type="protein sequence ID" value="KAJ5221575.1"/>
    <property type="molecule type" value="Genomic_DNA"/>
</dbReference>
<feature type="compositionally biased region" description="Polar residues" evidence="1">
    <location>
        <begin position="129"/>
        <end position="141"/>
    </location>
</feature>
<keyword evidence="3" id="KW-1185">Reference proteome</keyword>
<evidence type="ECO:0008006" key="4">
    <source>
        <dbReference type="Google" id="ProtNLM"/>
    </source>
</evidence>
<reference evidence="2" key="2">
    <citation type="journal article" date="2023" name="IMA Fungus">
        <title>Comparative genomic study of the Penicillium genus elucidates a diverse pangenome and 15 lateral gene transfer events.</title>
        <authorList>
            <person name="Petersen C."/>
            <person name="Sorensen T."/>
            <person name="Nielsen M.R."/>
            <person name="Sondergaard T.E."/>
            <person name="Sorensen J.L."/>
            <person name="Fitzpatrick D.A."/>
            <person name="Frisvad J.C."/>
            <person name="Nielsen K.L."/>
        </authorList>
    </citation>
    <scope>NUCLEOTIDE SEQUENCE</scope>
    <source>
        <strain evidence="2">IBT 23319</strain>
    </source>
</reference>
<proteinExistence type="predicted"/>
<sequence>MLARRFLSSATTPQARFLMPKKQKKSFTYKPSSTPHHSLGPSSTRQNGQSHRAAGSTPDSVNDLISHLRRTQVSNESPSNSQSFASPRSVHPSLRNLLHLPETPPPRPRRTVFGTRPIRPVPGPPPPQSWLSGDTENSARTAQEDTVDIYNANVIYRLERLPGIKFPEEHSLVHAVLMSMARNWTWHLDYDGYFLAQLPSHIKQLLLSYLAIHTYAQESKFRMKGLKPLFAIDANNPEIDQGISNSSDATITRLDLSHALGRWINLKELGHELLLSTKTGALEPTPETQEDVPLSWEQELDLQGIGDDESTHLPSSSSIPKTIGQRMRFKNLHLLSLAHPTPSAANWNSLLHLMSHLPTITHLSLAYWPVPTRTPNATNATMVHPTNRSLRFSYSGTDMYASMENNWAESAAILRQLSRSIYCLKWLDLEGCSDWLAALTWTGTDPDGRPYKPGSNGPEWTGSWRDVEWINLGPGFDYPKDGEWMDEISRSETQLLDRFERSEGRRDLSLGSSIHASEQPPSSPNEMWNIEHERVLAAFKKRRQAWQDAVAQGRKVLREIQDLRVKAKGKWVEGHVTTEEVR</sequence>
<dbReference type="AlphaFoldDB" id="A0A9W9NKE4"/>
<gene>
    <name evidence="2" type="ORF">N7469_010462</name>
</gene>
<feature type="region of interest" description="Disordered" evidence="1">
    <location>
        <begin position="1"/>
        <end position="61"/>
    </location>
</feature>
<feature type="compositionally biased region" description="Polar residues" evidence="1">
    <location>
        <begin position="71"/>
        <end position="86"/>
    </location>
</feature>
<dbReference type="OrthoDB" id="193467at2759"/>
<dbReference type="SUPFAM" id="SSF52047">
    <property type="entry name" value="RNI-like"/>
    <property type="match status" value="1"/>
</dbReference>
<feature type="compositionally biased region" description="Pro residues" evidence="1">
    <location>
        <begin position="119"/>
        <end position="128"/>
    </location>
</feature>
<evidence type="ECO:0000313" key="2">
    <source>
        <dbReference type="EMBL" id="KAJ5221575.1"/>
    </source>
</evidence>
<accession>A0A9W9NKE4</accession>
<dbReference type="GeneID" id="81388534"/>
<dbReference type="Proteomes" id="UP001147733">
    <property type="component" value="Unassembled WGS sequence"/>
</dbReference>
<feature type="region of interest" description="Disordered" evidence="1">
    <location>
        <begin position="96"/>
        <end position="143"/>
    </location>
</feature>
<comment type="caution">
    <text evidence="2">The sequence shown here is derived from an EMBL/GenBank/DDBJ whole genome shotgun (WGS) entry which is preliminary data.</text>
</comment>
<reference evidence="2" key="1">
    <citation type="submission" date="2022-11" db="EMBL/GenBank/DDBJ databases">
        <authorList>
            <person name="Petersen C."/>
        </authorList>
    </citation>
    <scope>NUCLEOTIDE SEQUENCE</scope>
    <source>
        <strain evidence="2">IBT 23319</strain>
    </source>
</reference>
<name>A0A9W9NKE4_PENCI</name>
<dbReference type="RefSeq" id="XP_056496498.1">
    <property type="nucleotide sequence ID" value="XM_056649367.1"/>
</dbReference>